<dbReference type="NCBIfam" id="TIGR00254">
    <property type="entry name" value="GGDEF"/>
    <property type="match status" value="1"/>
</dbReference>
<dbReference type="EMBL" id="JALJZU010000003">
    <property type="protein sequence ID" value="MCP2008161.1"/>
    <property type="molecule type" value="Genomic_DNA"/>
</dbReference>
<organism evidence="5 7">
    <name type="scientific">Duganella violaceipulchra</name>
    <dbReference type="NCBI Taxonomy" id="2849652"/>
    <lineage>
        <taxon>Bacteria</taxon>
        <taxon>Pseudomonadati</taxon>
        <taxon>Pseudomonadota</taxon>
        <taxon>Betaproteobacteria</taxon>
        <taxon>Burkholderiales</taxon>
        <taxon>Oxalobacteraceae</taxon>
        <taxon>Telluria group</taxon>
        <taxon>Duganella</taxon>
    </lineage>
</organism>
<comment type="caution">
    <text evidence="5">The sequence shown here is derived from an EMBL/GenBank/DDBJ whole genome shotgun (WGS) entry which is preliminary data.</text>
</comment>
<dbReference type="PROSITE" id="PS50839">
    <property type="entry name" value="CHASE"/>
    <property type="match status" value="1"/>
</dbReference>
<evidence type="ECO:0000259" key="4">
    <source>
        <dbReference type="PROSITE" id="PS50887"/>
    </source>
</evidence>
<dbReference type="FunFam" id="3.30.70.270:FF:000001">
    <property type="entry name" value="Diguanylate cyclase domain protein"/>
    <property type="match status" value="1"/>
</dbReference>
<dbReference type="InterPro" id="IPR050469">
    <property type="entry name" value="Diguanylate_Cyclase"/>
</dbReference>
<dbReference type="Pfam" id="PF03924">
    <property type="entry name" value="CHASE"/>
    <property type="match status" value="1"/>
</dbReference>
<reference evidence="6" key="2">
    <citation type="submission" date="2022-03" db="EMBL/GenBank/DDBJ databases">
        <title>Genome Encyclopedia of Bacteria and Archaea VI: Functional Genomics of Type Strains.</title>
        <authorList>
            <person name="Whitman W."/>
        </authorList>
    </citation>
    <scope>NUCLEOTIDE SEQUENCE</scope>
    <source>
        <strain evidence="6">HSC-15S17</strain>
    </source>
</reference>
<dbReference type="Proteomes" id="UP001155901">
    <property type="component" value="Unassembled WGS sequence"/>
</dbReference>
<dbReference type="EMBL" id="JAHTGR010000005">
    <property type="protein sequence ID" value="MBV6321580.1"/>
    <property type="molecule type" value="Genomic_DNA"/>
</dbReference>
<dbReference type="GO" id="GO:0052621">
    <property type="term" value="F:diguanylate cyclase activity"/>
    <property type="evidence" value="ECO:0007669"/>
    <property type="project" value="UniProtKB-EC"/>
</dbReference>
<dbReference type="Pfam" id="PF13185">
    <property type="entry name" value="GAF_2"/>
    <property type="match status" value="1"/>
</dbReference>
<dbReference type="GO" id="GO:1902201">
    <property type="term" value="P:negative regulation of bacterial-type flagellum-dependent cell motility"/>
    <property type="evidence" value="ECO:0007669"/>
    <property type="project" value="TreeGrafter"/>
</dbReference>
<name>A0AA41L7U5_9BURK</name>
<evidence type="ECO:0000256" key="2">
    <source>
        <dbReference type="SAM" id="Phobius"/>
    </source>
</evidence>
<evidence type="ECO:0000256" key="1">
    <source>
        <dbReference type="ARBA" id="ARBA00012528"/>
    </source>
</evidence>
<dbReference type="CDD" id="cd01949">
    <property type="entry name" value="GGDEF"/>
    <property type="match status" value="1"/>
</dbReference>
<dbReference type="SMART" id="SM00267">
    <property type="entry name" value="GGDEF"/>
    <property type="match status" value="1"/>
</dbReference>
<dbReference type="Proteomes" id="UP001162889">
    <property type="component" value="Unassembled WGS sequence"/>
</dbReference>
<feature type="domain" description="GGDEF" evidence="4">
    <location>
        <begin position="865"/>
        <end position="1001"/>
    </location>
</feature>
<evidence type="ECO:0000313" key="7">
    <source>
        <dbReference type="Proteomes" id="UP001155901"/>
    </source>
</evidence>
<evidence type="ECO:0000313" key="8">
    <source>
        <dbReference type="Proteomes" id="UP001162889"/>
    </source>
</evidence>
<dbReference type="SMART" id="SM00065">
    <property type="entry name" value="GAF"/>
    <property type="match status" value="1"/>
</dbReference>
<proteinExistence type="predicted"/>
<evidence type="ECO:0000259" key="3">
    <source>
        <dbReference type="PROSITE" id="PS50839"/>
    </source>
</evidence>
<feature type="transmembrane region" description="Helical" evidence="2">
    <location>
        <begin position="318"/>
        <end position="337"/>
    </location>
</feature>
<sequence>MSPAAQARLRRLVQDTLSPGVLPLLVLTGCLGATGVLWLGARQHADQQAQADFDSRVRELVNNLDRRMQTYVQVLYGVQGLFASSAAVDRDEFRSYLAGQNLNLHFPGIHGVGYIALVTPAQRDGHERAIRLGGHPDYRLRPDGARAWYAPIVYLEPFDPNNRRAFGYDAASEPVRRGALEQARDSGLPAVSGKIRLVQEEVEPAQSGFLLVLPVFRRWQSATTVALRRAAIEGWVYAPFRVGELMAGLGGPRAGALDVKIYDGDAIAPAALMYDSHPGAGDGRRNSLQQISVGGHRWTLDIAARASAAPERDKAQQVALGGVMLSALLAGLTWLLARGRVRARDAQARAERLSGELREGQAALLVLAEGAQRSQAMLRSILDSTVDGILVDNLKGGVLNANRRFRELWNLPEHLDWQADGAALMAHMAQQMLHPGQALLLEPGPQQLALPGLQRPSQLELLQLKDGRVIEQHTRGMQLGSEPARLWSFRDITERTQGEQREQTRRHVLELLATGAPLQTILESVVQGVEAGNEEMLCSILLLDESGEHLLVGAAPSLPAFFNAAVHGRAIRGAQGACAQAVLTRSRVIVEDIGRAPAWGEYRDLALQARLGSCWSDPIYGAGGNVLGTFAIYHRDARLPSLANIALIEQAARLAGIAIEQAQAAVALRAGEARFRSLYDHAPVALWEQDWSGVHAALAELELSGVDDLGRYLQANASQLRRLASLVRIVDVNAAALAQVGAAPGRKDLSQLSLAQNFDLAAMPSFALALTALAQGQHFFACEGSYTRLDGTVRLNELTLLVMPGHTHSLDFVIVSTLDVTERRRMDDELRVLATTDFLTGLPNRREFMRRLEDQHARLRRDLDACAAVLLLDVDHFKHINDEHGHAAGDAVLRQLGALLRDGQRKIDMLGRIGGEEFALLLPGAGPDAALVYAERLRLRVAGAAMPIDGGAGLTVMVTVSIGIAALGGGDSGGDVALRRADQALYCAKRGGRNRVALADEEIRAEADRPGVQVPAASG</sequence>
<dbReference type="EC" id="2.7.7.65" evidence="1"/>
<gene>
    <name evidence="5" type="ORF">KVP70_11585</name>
    <name evidence="6" type="ORF">L1274_001861</name>
</gene>
<keyword evidence="8" id="KW-1185">Reference proteome</keyword>
<evidence type="ECO:0000313" key="5">
    <source>
        <dbReference type="EMBL" id="MBV6321580.1"/>
    </source>
</evidence>
<dbReference type="PANTHER" id="PTHR45138">
    <property type="entry name" value="REGULATORY COMPONENTS OF SENSORY TRANSDUCTION SYSTEM"/>
    <property type="match status" value="1"/>
</dbReference>
<dbReference type="GO" id="GO:0005886">
    <property type="term" value="C:plasma membrane"/>
    <property type="evidence" value="ECO:0007669"/>
    <property type="project" value="TreeGrafter"/>
</dbReference>
<keyword evidence="2" id="KW-0812">Transmembrane</keyword>
<accession>A0AA41L7U5</accession>
<keyword evidence="2" id="KW-0472">Membrane</keyword>
<dbReference type="InterPro" id="IPR000014">
    <property type="entry name" value="PAS"/>
</dbReference>
<feature type="transmembrane region" description="Helical" evidence="2">
    <location>
        <begin position="21"/>
        <end position="41"/>
    </location>
</feature>
<dbReference type="Pfam" id="PF13188">
    <property type="entry name" value="PAS_8"/>
    <property type="match status" value="1"/>
</dbReference>
<dbReference type="AlphaFoldDB" id="A0AA41L7U5"/>
<evidence type="ECO:0000313" key="6">
    <source>
        <dbReference type="EMBL" id="MCP2008161.1"/>
    </source>
</evidence>
<dbReference type="InterPro" id="IPR006189">
    <property type="entry name" value="CHASE_dom"/>
</dbReference>
<dbReference type="RefSeq" id="WP_217942343.1">
    <property type="nucleotide sequence ID" value="NZ_JAHTGR010000005.1"/>
</dbReference>
<dbReference type="PANTHER" id="PTHR45138:SF9">
    <property type="entry name" value="DIGUANYLATE CYCLASE DGCM-RELATED"/>
    <property type="match status" value="1"/>
</dbReference>
<dbReference type="SMART" id="SM01079">
    <property type="entry name" value="CHASE"/>
    <property type="match status" value="1"/>
</dbReference>
<dbReference type="InterPro" id="IPR000160">
    <property type="entry name" value="GGDEF_dom"/>
</dbReference>
<dbReference type="GO" id="GO:0043709">
    <property type="term" value="P:cell adhesion involved in single-species biofilm formation"/>
    <property type="evidence" value="ECO:0007669"/>
    <property type="project" value="TreeGrafter"/>
</dbReference>
<dbReference type="Pfam" id="PF00990">
    <property type="entry name" value="GGDEF"/>
    <property type="match status" value="1"/>
</dbReference>
<dbReference type="PROSITE" id="PS50887">
    <property type="entry name" value="GGDEF"/>
    <property type="match status" value="1"/>
</dbReference>
<feature type="domain" description="CHASE" evidence="3">
    <location>
        <begin position="84"/>
        <end position="301"/>
    </location>
</feature>
<reference evidence="5" key="1">
    <citation type="submission" date="2021-07" db="EMBL/GenBank/DDBJ databases">
        <title>Characterization of violacein-producing bacteria and related species.</title>
        <authorList>
            <person name="Wilson H.S."/>
            <person name="De Leon M.E."/>
        </authorList>
    </citation>
    <scope>NUCLEOTIDE SEQUENCE</scope>
    <source>
        <strain evidence="5">HSC-15S17</strain>
    </source>
</reference>
<protein>
    <recommendedName>
        <fullName evidence="1">diguanylate cyclase</fullName>
        <ecNumber evidence="1">2.7.7.65</ecNumber>
    </recommendedName>
</protein>
<dbReference type="InterPro" id="IPR003018">
    <property type="entry name" value="GAF"/>
</dbReference>
<keyword evidence="2" id="KW-1133">Transmembrane helix</keyword>